<dbReference type="RefSeq" id="WP_218325905.1">
    <property type="nucleotide sequence ID" value="NZ_JAHUZB010000003.1"/>
</dbReference>
<feature type="domain" description="Glutamine amidotransferase" evidence="2">
    <location>
        <begin position="3"/>
        <end position="173"/>
    </location>
</feature>
<name>A0ABS6TD29_9ENTE</name>
<keyword evidence="1" id="KW-0315">Glutamine amidotransferase</keyword>
<dbReference type="PANTHER" id="PTHR43418">
    <property type="entry name" value="MULTIFUNCTIONAL TRYPTOPHAN BIOSYNTHESIS PROTEIN-RELATED"/>
    <property type="match status" value="1"/>
</dbReference>
<dbReference type="Proteomes" id="UP000774130">
    <property type="component" value="Unassembled WGS sequence"/>
</dbReference>
<dbReference type="CDD" id="cd01743">
    <property type="entry name" value="GATase1_Anthranilate_Synthase"/>
    <property type="match status" value="1"/>
</dbReference>
<accession>A0ABS6TD29</accession>
<dbReference type="InterPro" id="IPR017926">
    <property type="entry name" value="GATASE"/>
</dbReference>
<gene>
    <name evidence="3" type="ORF">KUA55_09200</name>
</gene>
<dbReference type="Pfam" id="PF00117">
    <property type="entry name" value="GATase"/>
    <property type="match status" value="1"/>
</dbReference>
<evidence type="ECO:0000259" key="2">
    <source>
        <dbReference type="Pfam" id="PF00117"/>
    </source>
</evidence>
<dbReference type="NCBIfam" id="TIGR00566">
    <property type="entry name" value="trpG_papA"/>
    <property type="match status" value="1"/>
</dbReference>
<reference evidence="3 4" key="1">
    <citation type="submission" date="2021-06" db="EMBL/GenBank/DDBJ databases">
        <title>Enterococcus alishanensis sp. nov., a novel lactic acid bacterium isolated from fresh coffee beans.</title>
        <authorList>
            <person name="Chen Y.-S."/>
        </authorList>
    </citation>
    <scope>NUCLEOTIDE SEQUENCE [LARGE SCALE GENOMIC DNA]</scope>
    <source>
        <strain evidence="3 4">ALS3</strain>
    </source>
</reference>
<sequence length="183" mass="20668">MILLVDNYDSFTYNLLQLFPKEIEIQVVRNDAPELIEIAEKAQGIVLSPGPGRPNEAGLMEILIKKFYQRKPILGICLGHQGIAEVFGGRIVASPQVVHGKQSSLKNTKQKVMRYHSLIVEKVSLPKELIVTEEADDLVMALRHRDYPIYGLQFHPESIGTENGQQYLQEFLQEVRNSDASII</sequence>
<organism evidence="3 4">
    <name type="scientific">Enterococcus alishanensis</name>
    <dbReference type="NCBI Taxonomy" id="1303817"/>
    <lineage>
        <taxon>Bacteria</taxon>
        <taxon>Bacillati</taxon>
        <taxon>Bacillota</taxon>
        <taxon>Bacilli</taxon>
        <taxon>Lactobacillales</taxon>
        <taxon>Enterococcaceae</taxon>
        <taxon>Enterococcus</taxon>
    </lineage>
</organism>
<evidence type="ECO:0000313" key="4">
    <source>
        <dbReference type="Proteomes" id="UP000774130"/>
    </source>
</evidence>
<keyword evidence="4" id="KW-1185">Reference proteome</keyword>
<proteinExistence type="predicted"/>
<protein>
    <submittedName>
        <fullName evidence="3">Aminodeoxychorismate/anthranilate synthase component II</fullName>
    </submittedName>
</protein>
<dbReference type="PROSITE" id="PS51273">
    <property type="entry name" value="GATASE_TYPE_1"/>
    <property type="match status" value="1"/>
</dbReference>
<dbReference type="InterPro" id="IPR050472">
    <property type="entry name" value="Anth_synth/Amidotransfase"/>
</dbReference>
<dbReference type="EMBL" id="JAHUZB010000003">
    <property type="protein sequence ID" value="MBV7390856.1"/>
    <property type="molecule type" value="Genomic_DNA"/>
</dbReference>
<evidence type="ECO:0000256" key="1">
    <source>
        <dbReference type="ARBA" id="ARBA00022962"/>
    </source>
</evidence>
<dbReference type="InterPro" id="IPR006221">
    <property type="entry name" value="TrpG/PapA_dom"/>
</dbReference>
<evidence type="ECO:0000313" key="3">
    <source>
        <dbReference type="EMBL" id="MBV7390856.1"/>
    </source>
</evidence>
<dbReference type="PANTHER" id="PTHR43418:SF8">
    <property type="entry name" value="SYNTHASE COMPONENT II, PUTATIVE-RELATED"/>
    <property type="match status" value="1"/>
</dbReference>
<comment type="caution">
    <text evidence="3">The sequence shown here is derived from an EMBL/GenBank/DDBJ whole genome shotgun (WGS) entry which is preliminary data.</text>
</comment>